<keyword evidence="9" id="KW-1048">Host nucleus</keyword>
<evidence type="ECO:0000256" key="11">
    <source>
        <dbReference type="ARBA" id="ARBA00022844"/>
    </source>
</evidence>
<protein>
    <recommendedName>
        <fullName evidence="7 17">Nucleoprotein</fullName>
    </recommendedName>
</protein>
<keyword evidence="15 17" id="KW-0687">Ribonucleoprotein</keyword>
<sequence length="254" mass="28519">MSEENYREIAMAFANDSADFNMISVWANDFAYQGFDPKRIVELVRQRGLAKARNWKQDVKMMIVLNLMRGNKPEAMVRKMQEKGQRIVLELISVYELKEGNPGRDTITLSRVSAAFVPWTIMALRQLAENIPVTGSIMDSILDGAVYPRAMMHPSFAGIIDLELPEGRGAELADAHGLFMIEFSKTINPSLRTKSAIEIAASFEKPNMAAMTGNFFTKDDKRKLLKQIGILDSDLKLTPVIEKAAALYRSKTNK</sequence>
<keyword evidence="19" id="KW-1185">Reference proteome</keyword>
<dbReference type="InterPro" id="IPR009522">
    <property type="entry name" value="Capsid_Phlebovir/Tenuivir"/>
</dbReference>
<keyword evidence="13 17" id="KW-0543">Viral nucleoprotein</keyword>
<keyword evidence="8 17" id="KW-0167">Capsid protein</keyword>
<dbReference type="GO" id="GO:0003723">
    <property type="term" value="F:RNA binding"/>
    <property type="evidence" value="ECO:0007669"/>
    <property type="project" value="UniProtKB-UniRule"/>
</dbReference>
<evidence type="ECO:0000256" key="2">
    <source>
        <dbReference type="ARBA" id="ARBA00004147"/>
    </source>
</evidence>
<dbReference type="EMBL" id="KF297902">
    <property type="protein sequence ID" value="AHK60934.1"/>
    <property type="molecule type" value="Genomic_RNA"/>
</dbReference>
<evidence type="ECO:0000313" key="18">
    <source>
        <dbReference type="EMBL" id="AHK60934.1"/>
    </source>
</evidence>
<evidence type="ECO:0000256" key="16">
    <source>
        <dbReference type="ARBA" id="ARBA00046628"/>
    </source>
</evidence>
<dbReference type="GO" id="GO:0044177">
    <property type="term" value="C:host cell Golgi apparatus"/>
    <property type="evidence" value="ECO:0007669"/>
    <property type="project" value="UniProtKB-SubCell"/>
</dbReference>
<evidence type="ECO:0000256" key="5">
    <source>
        <dbReference type="ARBA" id="ARBA00004452"/>
    </source>
</evidence>
<comment type="subunit">
    <text evidence="16">Homodimer. Homohexamer; ring-shaped, necessary to form the nucleocapsid. Homopentamers; opened pentamers in solution. Binds to viral genomic RNA. Interacts with glycoprotein Gn; this interaction allows packaging of nucleocapsids into virions.</text>
</comment>
<evidence type="ECO:0000256" key="1">
    <source>
        <dbReference type="ARBA" id="ARBA00004136"/>
    </source>
</evidence>
<name>W8JDM0_9VIRU</name>
<keyword evidence="12 17" id="KW-0694">RNA-binding</keyword>
<dbReference type="RefSeq" id="YP_010086151.1">
    <property type="nucleotide sequence ID" value="NC_055365.1"/>
</dbReference>
<evidence type="ECO:0000256" key="3">
    <source>
        <dbReference type="ARBA" id="ARBA00004192"/>
    </source>
</evidence>
<keyword evidence="10" id="KW-1040">Host Golgi apparatus</keyword>
<dbReference type="Proteomes" id="UP000136942">
    <property type="component" value="Genome"/>
</dbReference>
<organism evidence="18 19">
    <name type="scientific">Gordil virus</name>
    <dbReference type="NCBI Taxonomy" id="1460451"/>
    <lineage>
        <taxon>Viruses</taxon>
        <taxon>Riboviria</taxon>
        <taxon>Orthornavirae</taxon>
        <taxon>Negarnaviricota</taxon>
        <taxon>Polyploviricotina</taxon>
        <taxon>Bunyaviricetes</taxon>
        <taxon>Hareavirales</taxon>
        <taxon>Phenuiviridae</taxon>
        <taxon>Phlebovirus</taxon>
        <taxon>Phlebovirus gordilense</taxon>
    </lineage>
</organism>
<evidence type="ECO:0000256" key="14">
    <source>
        <dbReference type="ARBA" id="ARBA00023200"/>
    </source>
</evidence>
<dbReference type="GO" id="GO:1990904">
    <property type="term" value="C:ribonucleoprotein complex"/>
    <property type="evidence" value="ECO:0007669"/>
    <property type="project" value="UniProtKB-KW"/>
</dbReference>
<evidence type="ECO:0000256" key="15">
    <source>
        <dbReference type="ARBA" id="ARBA00023274"/>
    </source>
</evidence>
<evidence type="ECO:0000256" key="8">
    <source>
        <dbReference type="ARBA" id="ARBA00022561"/>
    </source>
</evidence>
<evidence type="ECO:0000256" key="6">
    <source>
        <dbReference type="ARBA" id="ARBA00005299"/>
    </source>
</evidence>
<keyword evidence="11 17" id="KW-0946">Virion</keyword>
<proteinExistence type="inferred from homology"/>
<accession>W8JDM0</accession>
<comment type="subcellular location">
    <subcellularLocation>
        <location evidence="1">Host Golgi apparatus</location>
    </subcellularLocation>
    <subcellularLocation>
        <location evidence="3">Host cytoplasm</location>
    </subcellularLocation>
    <subcellularLocation>
        <location evidence="5">Host endoplasmic reticulum-Golgi intermediate compartment</location>
    </subcellularLocation>
    <subcellularLocation>
        <location evidence="2">Host nucleus</location>
    </subcellularLocation>
    <subcellularLocation>
        <location evidence="4 17">Virion</location>
    </subcellularLocation>
</comment>
<dbReference type="GeneID" id="65101306"/>
<dbReference type="PIRSF" id="PIRSF003953">
    <property type="entry name" value="N_PhelboV"/>
    <property type="match status" value="1"/>
</dbReference>
<evidence type="ECO:0000256" key="13">
    <source>
        <dbReference type="ARBA" id="ARBA00023086"/>
    </source>
</evidence>
<evidence type="ECO:0000256" key="7">
    <source>
        <dbReference type="ARBA" id="ARBA00014389"/>
    </source>
</evidence>
<dbReference type="GO" id="GO:0019013">
    <property type="term" value="C:viral nucleocapsid"/>
    <property type="evidence" value="ECO:0007669"/>
    <property type="project" value="UniProtKB-UniRule"/>
</dbReference>
<evidence type="ECO:0000256" key="4">
    <source>
        <dbReference type="ARBA" id="ARBA00004328"/>
    </source>
</evidence>
<evidence type="ECO:0000256" key="12">
    <source>
        <dbReference type="ARBA" id="ARBA00022884"/>
    </source>
</evidence>
<evidence type="ECO:0000256" key="10">
    <source>
        <dbReference type="ARBA" id="ARBA00022812"/>
    </source>
</evidence>
<reference evidence="18 19" key="1">
    <citation type="journal article" date="2014" name="J. Gen. Virol.">
        <title>Characterization of the Sandfly fever Naples species complex and description of a new Karimabad species complex (genus Phlebovirus, family Bunyaviridae).</title>
        <authorList>
            <person name="Palacios G."/>
            <person name="Tesh R.B."/>
            <person name="Savji N."/>
            <person name="Travassos da Rosa A.P."/>
            <person name="Guzman H."/>
            <person name="Bussetti A.V."/>
            <person name="Desai A."/>
            <person name="Ladner J."/>
            <person name="Sanchez-Seco M."/>
            <person name="Lipkin W.I."/>
        </authorList>
    </citation>
    <scope>NUCLEOTIDE SEQUENCE [LARGE SCALE GENOMIC DNA]</scope>
    <source>
        <strain evidence="18">Dak ANBr 496d</strain>
    </source>
</reference>
<keyword evidence="14" id="KW-1035">Host cytoplasm</keyword>
<dbReference type="GO" id="GO:0042025">
    <property type="term" value="C:host cell nucleus"/>
    <property type="evidence" value="ECO:0007669"/>
    <property type="project" value="UniProtKB-SubCell"/>
</dbReference>
<dbReference type="Pfam" id="PF05733">
    <property type="entry name" value="Tenui_N"/>
    <property type="match status" value="1"/>
</dbReference>
<evidence type="ECO:0000313" key="19">
    <source>
        <dbReference type="Proteomes" id="UP000136942"/>
    </source>
</evidence>
<comment type="similarity">
    <text evidence="6 17">Belongs to the phlebovirus nucleocapsid protein family.</text>
</comment>
<dbReference type="InterPro" id="IPR015971">
    <property type="entry name" value="Nucleocapsid_Phlebovirus"/>
</dbReference>
<dbReference type="KEGG" id="vg:65101306"/>
<dbReference type="GO" id="GO:0044172">
    <property type="term" value="C:host cell endoplasmic reticulum-Golgi intermediate compartment"/>
    <property type="evidence" value="ECO:0007669"/>
    <property type="project" value="UniProtKB-SubCell"/>
</dbReference>
<evidence type="ECO:0000256" key="17">
    <source>
        <dbReference type="PIRNR" id="PIRNR003953"/>
    </source>
</evidence>
<evidence type="ECO:0000256" key="9">
    <source>
        <dbReference type="ARBA" id="ARBA00022562"/>
    </source>
</evidence>